<evidence type="ECO:0000313" key="11">
    <source>
        <dbReference type="Proteomes" id="UP000516117"/>
    </source>
</evidence>
<keyword evidence="2" id="KW-0963">Cytoplasm</keyword>
<evidence type="ECO:0000256" key="2">
    <source>
        <dbReference type="ARBA" id="ARBA00022490"/>
    </source>
</evidence>
<keyword evidence="7 10" id="KW-0647">Proteasome</keyword>
<dbReference type="InterPro" id="IPR001353">
    <property type="entry name" value="Proteasome_sua/b"/>
</dbReference>
<protein>
    <recommendedName>
        <fullName evidence="9">Proteasome subunit beta</fullName>
        <ecNumber evidence="9">3.4.25.1</ecNumber>
    </recommendedName>
</protein>
<dbReference type="InterPro" id="IPR022483">
    <property type="entry name" value="PSB_actinobac"/>
</dbReference>
<keyword evidence="4" id="KW-0888">Threonine protease</keyword>
<dbReference type="GO" id="GO:0004298">
    <property type="term" value="F:threonine-type endopeptidase activity"/>
    <property type="evidence" value="ECO:0007669"/>
    <property type="project" value="UniProtKB-UniRule"/>
</dbReference>
<dbReference type="EMBL" id="CP060789">
    <property type="protein sequence ID" value="QNP56784.1"/>
    <property type="molecule type" value="Genomic_DNA"/>
</dbReference>
<name>A0A7H0H8B8_9ACTN</name>
<dbReference type="CDD" id="cd01906">
    <property type="entry name" value="proteasome_protease_HslV"/>
    <property type="match status" value="1"/>
</dbReference>
<evidence type="ECO:0000256" key="6">
    <source>
        <dbReference type="ARBA" id="ARBA00022813"/>
    </source>
</evidence>
<dbReference type="Gene3D" id="3.60.20.10">
    <property type="entry name" value="Glutamine Phosphoribosylpyrophosphate, subunit 1, domain 1"/>
    <property type="match status" value="1"/>
</dbReference>
<sequence>MTQLPHASPSFAEYLRQVAPETLPTVGSGQLSLPHGTTVVAARYRDGVVMAGDRRATMGSAIAMRDIEKVFGADDHTIVGVAGVAGLAIELVRLFQVELEHFEKVEGTSLSFDGKANRLGSLIRGNLSQAMQGMAVLPLFIGWDDDAARGRMFSYDATGGRYEEYEFCSIGSGSAFARGALKKLHDPEADERSAVAALLQSLYDAADDDSATSGLDLTRGIFPLVMRASAEGVARWSEEGVRELAETIVSARVGRPDGPRGYAL</sequence>
<dbReference type="SUPFAM" id="SSF56235">
    <property type="entry name" value="N-terminal nucleophile aminohydrolases (Ntn hydrolases)"/>
    <property type="match status" value="1"/>
</dbReference>
<gene>
    <name evidence="10" type="primary">prcB</name>
    <name evidence="10" type="ORF">H9L22_05310</name>
</gene>
<evidence type="ECO:0000313" key="10">
    <source>
        <dbReference type="EMBL" id="QNP56784.1"/>
    </source>
</evidence>
<dbReference type="KEGG" id="tdf:H9L22_05310"/>
<dbReference type="InterPro" id="IPR029055">
    <property type="entry name" value="Ntn_hydrolases_N"/>
</dbReference>
<dbReference type="GO" id="GO:0010498">
    <property type="term" value="P:proteasomal protein catabolic process"/>
    <property type="evidence" value="ECO:0007669"/>
    <property type="project" value="UniProtKB-UniRule"/>
</dbReference>
<evidence type="ECO:0000256" key="4">
    <source>
        <dbReference type="ARBA" id="ARBA00022698"/>
    </source>
</evidence>
<dbReference type="NCBIfam" id="TIGR03690">
    <property type="entry name" value="20S_bact_beta"/>
    <property type="match status" value="1"/>
</dbReference>
<dbReference type="Proteomes" id="UP000516117">
    <property type="component" value="Chromosome"/>
</dbReference>
<dbReference type="RefSeq" id="WP_187721883.1">
    <property type="nucleotide sequence ID" value="NZ_BAABBL010000002.1"/>
</dbReference>
<dbReference type="PROSITE" id="PS51476">
    <property type="entry name" value="PROTEASOME_BETA_2"/>
    <property type="match status" value="1"/>
</dbReference>
<keyword evidence="3" id="KW-0645">Protease</keyword>
<keyword evidence="11" id="KW-1185">Reference proteome</keyword>
<evidence type="ECO:0000256" key="9">
    <source>
        <dbReference type="NCBIfam" id="TIGR03690"/>
    </source>
</evidence>
<dbReference type="GO" id="GO:0005737">
    <property type="term" value="C:cytoplasm"/>
    <property type="evidence" value="ECO:0007669"/>
    <property type="project" value="TreeGrafter"/>
</dbReference>
<evidence type="ECO:0000256" key="8">
    <source>
        <dbReference type="ARBA" id="ARBA00023145"/>
    </source>
</evidence>
<dbReference type="Pfam" id="PF00227">
    <property type="entry name" value="Proteasome"/>
    <property type="match status" value="1"/>
</dbReference>
<accession>A0A7H0H8B8</accession>
<evidence type="ECO:0000256" key="5">
    <source>
        <dbReference type="ARBA" id="ARBA00022801"/>
    </source>
</evidence>
<dbReference type="PANTHER" id="PTHR32194">
    <property type="entry name" value="METALLOPROTEASE TLDD"/>
    <property type="match status" value="1"/>
</dbReference>
<dbReference type="PANTHER" id="PTHR32194:SF0">
    <property type="entry name" value="ATP-DEPENDENT PROTEASE SUBUNIT HSLV"/>
    <property type="match status" value="1"/>
</dbReference>
<proteinExistence type="predicted"/>
<keyword evidence="6" id="KW-0068">Autocatalytic cleavage</keyword>
<evidence type="ECO:0000256" key="7">
    <source>
        <dbReference type="ARBA" id="ARBA00022942"/>
    </source>
</evidence>
<dbReference type="InterPro" id="IPR023333">
    <property type="entry name" value="Proteasome_suB-type"/>
</dbReference>
<comment type="catalytic activity">
    <reaction evidence="1">
        <text>Cleavage of peptide bonds with very broad specificity.</text>
        <dbReference type="EC" id="3.4.25.1"/>
    </reaction>
</comment>
<organism evidence="10 11">
    <name type="scientific">Tessaracoccus defluvii</name>
    <dbReference type="NCBI Taxonomy" id="1285901"/>
    <lineage>
        <taxon>Bacteria</taxon>
        <taxon>Bacillati</taxon>
        <taxon>Actinomycetota</taxon>
        <taxon>Actinomycetes</taxon>
        <taxon>Propionibacteriales</taxon>
        <taxon>Propionibacteriaceae</taxon>
        <taxon>Tessaracoccus</taxon>
    </lineage>
</organism>
<dbReference type="GO" id="GO:0005839">
    <property type="term" value="C:proteasome core complex"/>
    <property type="evidence" value="ECO:0007669"/>
    <property type="project" value="UniProtKB-UniRule"/>
</dbReference>
<dbReference type="EC" id="3.4.25.1" evidence="9"/>
<keyword evidence="8" id="KW-0865">Zymogen</keyword>
<evidence type="ECO:0000256" key="1">
    <source>
        <dbReference type="ARBA" id="ARBA00001198"/>
    </source>
</evidence>
<evidence type="ECO:0000256" key="3">
    <source>
        <dbReference type="ARBA" id="ARBA00022670"/>
    </source>
</evidence>
<dbReference type="AlphaFoldDB" id="A0A7H0H8B8"/>
<keyword evidence="5 10" id="KW-0378">Hydrolase</keyword>
<reference evidence="10 11" key="1">
    <citation type="submission" date="2020-08" db="EMBL/GenBank/DDBJ databases">
        <title>Genome sequence of Tessaracoccus defluvii JCM 17540T.</title>
        <authorList>
            <person name="Hyun D.-W."/>
            <person name="Bae J.-W."/>
        </authorList>
    </citation>
    <scope>NUCLEOTIDE SEQUENCE [LARGE SCALE GENOMIC DNA]</scope>
    <source>
        <strain evidence="10 11">JCM 17540</strain>
    </source>
</reference>